<dbReference type="Pfam" id="PF08757">
    <property type="entry name" value="CotH"/>
    <property type="match status" value="1"/>
</dbReference>
<name>A0ABV9I8V6_9DEIO</name>
<dbReference type="EMBL" id="JBHSEI010000005">
    <property type="protein sequence ID" value="MFC4638341.1"/>
    <property type="molecule type" value="Genomic_DNA"/>
</dbReference>
<keyword evidence="2" id="KW-0808">Transferase</keyword>
<keyword evidence="3" id="KW-1185">Reference proteome</keyword>
<accession>A0ABV9I8V6</accession>
<sequence length="445" mass="47952">MKKLALATLGLLTLCAGVGAQMAAPAAVPSAGPVMPTNFTSALPLLILQTGGKPIVDEPKTPGTLAVISKAAGSTNRPGDAPTGYVGPIGIEVRGTTSQRFPKKQYLLELRDANGKDVSASLLGLPPGSKWVLLASYTDPSLLRDAVGYNLSRRMGHYASRTVPVEVMLNGEYQGIYTLAEKLEASPNRIALGKQGVLMQITPADRVKPGAVSFKLPESGTVFVIESPAGKALSAAVKAEIEGFTAAFAAQIYHPDPAHPEKTYLDYVDLDALIDFVLLNEFVKNADALYASTYVSRDQPAKDAPGGRVPGKLVFGPVWDLDRSMGNSGRPDLDATSGWTFEKGLFTEVLYDNPTFIRRFVARWHDLRRSGVIENVFADLDRDARLLADPARRNFARWPVAGTTVIRGTPAAGRYPQEVADLKAWLTARAQWMDTHIDALIKPGW</sequence>
<comment type="caution">
    <text evidence="2">The sequence shown here is derived from an EMBL/GenBank/DDBJ whole genome shotgun (WGS) entry which is preliminary data.</text>
</comment>
<evidence type="ECO:0000256" key="1">
    <source>
        <dbReference type="SAM" id="SignalP"/>
    </source>
</evidence>
<protein>
    <submittedName>
        <fullName evidence="2">CotH kinase family protein</fullName>
    </submittedName>
</protein>
<dbReference type="RefSeq" id="WP_380061347.1">
    <property type="nucleotide sequence ID" value="NZ_JBHSEI010000005.1"/>
</dbReference>
<gene>
    <name evidence="2" type="ORF">ACFO0D_08285</name>
</gene>
<keyword evidence="2" id="KW-0418">Kinase</keyword>
<dbReference type="GO" id="GO:0016301">
    <property type="term" value="F:kinase activity"/>
    <property type="evidence" value="ECO:0007669"/>
    <property type="project" value="UniProtKB-KW"/>
</dbReference>
<proteinExistence type="predicted"/>
<feature type="chain" id="PRO_5045652968" evidence="1">
    <location>
        <begin position="24"/>
        <end position="445"/>
    </location>
</feature>
<evidence type="ECO:0000313" key="3">
    <source>
        <dbReference type="Proteomes" id="UP001595952"/>
    </source>
</evidence>
<keyword evidence="1" id="KW-0732">Signal</keyword>
<dbReference type="Proteomes" id="UP001595952">
    <property type="component" value="Unassembled WGS sequence"/>
</dbReference>
<reference evidence="3" key="1">
    <citation type="journal article" date="2019" name="Int. J. Syst. Evol. Microbiol.">
        <title>The Global Catalogue of Microorganisms (GCM) 10K type strain sequencing project: providing services to taxonomists for standard genome sequencing and annotation.</title>
        <authorList>
            <consortium name="The Broad Institute Genomics Platform"/>
            <consortium name="The Broad Institute Genome Sequencing Center for Infectious Disease"/>
            <person name="Wu L."/>
            <person name="Ma J."/>
        </authorList>
    </citation>
    <scope>NUCLEOTIDE SEQUENCE [LARGE SCALE GENOMIC DNA]</scope>
    <source>
        <strain evidence="3">CCUG 55995</strain>
    </source>
</reference>
<organism evidence="2 3">
    <name type="scientific">Deinococcus hohokamensis</name>
    <dbReference type="NCBI Taxonomy" id="309883"/>
    <lineage>
        <taxon>Bacteria</taxon>
        <taxon>Thermotogati</taxon>
        <taxon>Deinococcota</taxon>
        <taxon>Deinococci</taxon>
        <taxon>Deinococcales</taxon>
        <taxon>Deinococcaceae</taxon>
        <taxon>Deinococcus</taxon>
    </lineage>
</organism>
<dbReference type="InterPro" id="IPR014867">
    <property type="entry name" value="Spore_coat_CotH_CotH2/3/7"/>
</dbReference>
<feature type="signal peptide" evidence="1">
    <location>
        <begin position="1"/>
        <end position="23"/>
    </location>
</feature>
<evidence type="ECO:0000313" key="2">
    <source>
        <dbReference type="EMBL" id="MFC4638341.1"/>
    </source>
</evidence>